<dbReference type="VEuPathDB" id="FungiDB:ASPVEDRAFT_58746"/>
<keyword evidence="7" id="KW-0479">Metal-binding</keyword>
<dbReference type="GO" id="GO:0016491">
    <property type="term" value="F:oxidoreductase activity"/>
    <property type="evidence" value="ECO:0007669"/>
    <property type="project" value="InterPro"/>
</dbReference>
<evidence type="ECO:0000256" key="11">
    <source>
        <dbReference type="ARBA" id="ARBA00023049"/>
    </source>
</evidence>
<dbReference type="InterPro" id="IPR001509">
    <property type="entry name" value="Epimerase_deHydtase"/>
</dbReference>
<dbReference type="OrthoDB" id="10251424at2759"/>
<gene>
    <name evidence="19" type="ORF">ASPVEDRAFT_58746</name>
</gene>
<evidence type="ECO:0000313" key="20">
    <source>
        <dbReference type="Proteomes" id="UP000184073"/>
    </source>
</evidence>
<feature type="domain" description="Peptidase M16 C-terminal" evidence="18">
    <location>
        <begin position="538"/>
        <end position="729"/>
    </location>
</feature>
<evidence type="ECO:0000259" key="16">
    <source>
        <dbReference type="Pfam" id="PF00675"/>
    </source>
</evidence>
<evidence type="ECO:0000256" key="8">
    <source>
        <dbReference type="ARBA" id="ARBA00022801"/>
    </source>
</evidence>
<dbReference type="GeneID" id="63730947"/>
<keyword evidence="6" id="KW-0645">Protease</keyword>
<evidence type="ECO:0000256" key="2">
    <source>
        <dbReference type="ARBA" id="ARBA00001947"/>
    </source>
</evidence>
<evidence type="ECO:0000259" key="18">
    <source>
        <dbReference type="Pfam" id="PF05193"/>
    </source>
</evidence>
<dbReference type="GO" id="GO:0004222">
    <property type="term" value="F:metalloendopeptidase activity"/>
    <property type="evidence" value="ECO:0007669"/>
    <property type="project" value="UniProtKB-EC"/>
</dbReference>
<keyword evidence="8" id="KW-0378">Hydrolase</keyword>
<keyword evidence="11" id="KW-0482">Metalloprotease</keyword>
<evidence type="ECO:0000256" key="5">
    <source>
        <dbReference type="ARBA" id="ARBA00012299"/>
    </source>
</evidence>
<keyword evidence="9" id="KW-0862">Zinc</keyword>
<dbReference type="Pfam" id="PF00675">
    <property type="entry name" value="Peptidase_M16"/>
    <property type="match status" value="1"/>
</dbReference>
<dbReference type="FunFam" id="3.30.830.10:FF:000001">
    <property type="entry name" value="Mitochondrial-processing peptidase subunit beta, mitochondrial"/>
    <property type="match status" value="1"/>
</dbReference>
<dbReference type="RefSeq" id="XP_040662690.1">
    <property type="nucleotide sequence ID" value="XM_040815436.1"/>
</dbReference>
<evidence type="ECO:0000313" key="19">
    <source>
        <dbReference type="EMBL" id="OJI96927.1"/>
    </source>
</evidence>
<evidence type="ECO:0000259" key="17">
    <source>
        <dbReference type="Pfam" id="PF01370"/>
    </source>
</evidence>
<reference evidence="20" key="1">
    <citation type="journal article" date="2017" name="Genome Biol.">
        <title>Comparative genomics reveals high biological diversity and specific adaptations in the industrially and medically important fungal genus Aspergillus.</title>
        <authorList>
            <person name="de Vries R.P."/>
            <person name="Riley R."/>
            <person name="Wiebenga A."/>
            <person name="Aguilar-Osorio G."/>
            <person name="Amillis S."/>
            <person name="Uchima C.A."/>
            <person name="Anderluh G."/>
            <person name="Asadollahi M."/>
            <person name="Askin M."/>
            <person name="Barry K."/>
            <person name="Battaglia E."/>
            <person name="Bayram O."/>
            <person name="Benocci T."/>
            <person name="Braus-Stromeyer S.A."/>
            <person name="Caldana C."/>
            <person name="Canovas D."/>
            <person name="Cerqueira G.C."/>
            <person name="Chen F."/>
            <person name="Chen W."/>
            <person name="Choi C."/>
            <person name="Clum A."/>
            <person name="Dos Santos R.A."/>
            <person name="Damasio A.R."/>
            <person name="Diallinas G."/>
            <person name="Emri T."/>
            <person name="Fekete E."/>
            <person name="Flipphi M."/>
            <person name="Freyberg S."/>
            <person name="Gallo A."/>
            <person name="Gournas C."/>
            <person name="Habgood R."/>
            <person name="Hainaut M."/>
            <person name="Harispe M.L."/>
            <person name="Henrissat B."/>
            <person name="Hilden K.S."/>
            <person name="Hope R."/>
            <person name="Hossain A."/>
            <person name="Karabika E."/>
            <person name="Karaffa L."/>
            <person name="Karanyi Z."/>
            <person name="Krasevec N."/>
            <person name="Kuo A."/>
            <person name="Kusch H."/>
            <person name="LaButti K."/>
            <person name="Lagendijk E.L."/>
            <person name="Lapidus A."/>
            <person name="Levasseur A."/>
            <person name="Lindquist E."/>
            <person name="Lipzen A."/>
            <person name="Logrieco A.F."/>
            <person name="MacCabe A."/>
            <person name="Maekelae M.R."/>
            <person name="Malavazi I."/>
            <person name="Melin P."/>
            <person name="Meyer V."/>
            <person name="Mielnichuk N."/>
            <person name="Miskei M."/>
            <person name="Molnar A.P."/>
            <person name="Mule G."/>
            <person name="Ngan C.Y."/>
            <person name="Orejas M."/>
            <person name="Orosz E."/>
            <person name="Ouedraogo J.P."/>
            <person name="Overkamp K.M."/>
            <person name="Park H.-S."/>
            <person name="Perrone G."/>
            <person name="Piumi F."/>
            <person name="Punt P.J."/>
            <person name="Ram A.F."/>
            <person name="Ramon A."/>
            <person name="Rauscher S."/>
            <person name="Record E."/>
            <person name="Riano-Pachon D.M."/>
            <person name="Robert V."/>
            <person name="Roehrig J."/>
            <person name="Ruller R."/>
            <person name="Salamov A."/>
            <person name="Salih N.S."/>
            <person name="Samson R.A."/>
            <person name="Sandor E."/>
            <person name="Sanguinetti M."/>
            <person name="Schuetze T."/>
            <person name="Sepcic K."/>
            <person name="Shelest E."/>
            <person name="Sherlock G."/>
            <person name="Sophianopoulou V."/>
            <person name="Squina F.M."/>
            <person name="Sun H."/>
            <person name="Susca A."/>
            <person name="Todd R.B."/>
            <person name="Tsang A."/>
            <person name="Unkles S.E."/>
            <person name="van de Wiele N."/>
            <person name="van Rossen-Uffink D."/>
            <person name="Oliveira J.V."/>
            <person name="Vesth T.C."/>
            <person name="Visser J."/>
            <person name="Yu J.-H."/>
            <person name="Zhou M."/>
            <person name="Andersen M.R."/>
            <person name="Archer D.B."/>
            <person name="Baker S.E."/>
            <person name="Benoit I."/>
            <person name="Brakhage A.A."/>
            <person name="Braus G.H."/>
            <person name="Fischer R."/>
            <person name="Frisvad J.C."/>
            <person name="Goldman G.H."/>
            <person name="Houbraken J."/>
            <person name="Oakley B."/>
            <person name="Pocsi I."/>
            <person name="Scazzocchio C."/>
            <person name="Seiboth B."/>
            <person name="vanKuyk P.A."/>
            <person name="Wortman J."/>
            <person name="Dyer P.S."/>
            <person name="Grigoriev I.V."/>
        </authorList>
    </citation>
    <scope>NUCLEOTIDE SEQUENCE [LARGE SCALE GENOMIC DNA]</scope>
    <source>
        <strain evidence="20">CBS 583.65</strain>
    </source>
</reference>
<protein>
    <recommendedName>
        <fullName evidence="5">mitochondrial processing peptidase</fullName>
        <ecNumber evidence="5">3.4.24.64</ecNumber>
    </recommendedName>
    <alternativeName>
        <fullName evidence="13">Beta-MPP</fullName>
    </alternativeName>
</protein>
<dbReference type="SUPFAM" id="SSF63411">
    <property type="entry name" value="LuxS/MPP-like metallohydrolase"/>
    <property type="match status" value="2"/>
</dbReference>
<dbReference type="Gene3D" id="3.90.25.10">
    <property type="entry name" value="UDP-galactose 4-epimerase, domain 1"/>
    <property type="match status" value="1"/>
</dbReference>
<dbReference type="InterPro" id="IPR036291">
    <property type="entry name" value="NAD(P)-bd_dom_sf"/>
</dbReference>
<proteinExistence type="inferred from homology"/>
<dbReference type="PANTHER" id="PTHR11851">
    <property type="entry name" value="METALLOPROTEASE"/>
    <property type="match status" value="1"/>
</dbReference>
<dbReference type="CDD" id="cd05238">
    <property type="entry name" value="Gne_like_SDR_e"/>
    <property type="match status" value="1"/>
</dbReference>
<dbReference type="GO" id="GO:0046872">
    <property type="term" value="F:metal ion binding"/>
    <property type="evidence" value="ECO:0007669"/>
    <property type="project" value="UniProtKB-KW"/>
</dbReference>
<feature type="domain" description="Peptidase M16 N-terminal" evidence="16">
    <location>
        <begin position="386"/>
        <end position="533"/>
    </location>
</feature>
<name>A0A1L9P5X3_ASPVE</name>
<dbReference type="FunFam" id="3.30.830.10:FF:000002">
    <property type="entry name" value="Mitochondrial-processing peptidase subunit beta"/>
    <property type="match status" value="1"/>
</dbReference>
<dbReference type="GO" id="GO:0005759">
    <property type="term" value="C:mitochondrial matrix"/>
    <property type="evidence" value="ECO:0007669"/>
    <property type="project" value="UniProtKB-ARBA"/>
</dbReference>
<evidence type="ECO:0000256" key="9">
    <source>
        <dbReference type="ARBA" id="ARBA00022833"/>
    </source>
</evidence>
<dbReference type="PANTHER" id="PTHR11851:SF149">
    <property type="entry name" value="GH01077P"/>
    <property type="match status" value="1"/>
</dbReference>
<dbReference type="SUPFAM" id="SSF51735">
    <property type="entry name" value="NAD(P)-binding Rossmann-fold domains"/>
    <property type="match status" value="1"/>
</dbReference>
<evidence type="ECO:0000256" key="10">
    <source>
        <dbReference type="ARBA" id="ARBA00022946"/>
    </source>
</evidence>
<dbReference type="InterPro" id="IPR050005">
    <property type="entry name" value="DenD"/>
</dbReference>
<dbReference type="Pfam" id="PF01370">
    <property type="entry name" value="Epimerase"/>
    <property type="match status" value="1"/>
</dbReference>
<dbReference type="EMBL" id="KV878125">
    <property type="protein sequence ID" value="OJI96927.1"/>
    <property type="molecule type" value="Genomic_DNA"/>
</dbReference>
<evidence type="ECO:0000256" key="3">
    <source>
        <dbReference type="ARBA" id="ARBA00004173"/>
    </source>
</evidence>
<comment type="subcellular location">
    <subcellularLocation>
        <location evidence="3">Mitochondrion</location>
    </subcellularLocation>
</comment>
<dbReference type="EC" id="3.4.24.64" evidence="5"/>
<dbReference type="Pfam" id="PF05193">
    <property type="entry name" value="Peptidase_M16_C"/>
    <property type="match status" value="1"/>
</dbReference>
<dbReference type="Proteomes" id="UP000184073">
    <property type="component" value="Unassembled WGS sequence"/>
</dbReference>
<keyword evidence="20" id="KW-1185">Reference proteome</keyword>
<evidence type="ECO:0000256" key="12">
    <source>
        <dbReference type="ARBA" id="ARBA00023128"/>
    </source>
</evidence>
<accession>A0A1L9P5X3</accession>
<dbReference type="PROSITE" id="PS00143">
    <property type="entry name" value="INSULINASE"/>
    <property type="match status" value="1"/>
</dbReference>
<evidence type="ECO:0000256" key="14">
    <source>
        <dbReference type="ARBA" id="ARBA00045757"/>
    </source>
</evidence>
<evidence type="ECO:0000256" key="15">
    <source>
        <dbReference type="RuleBase" id="RU004447"/>
    </source>
</evidence>
<dbReference type="Gene3D" id="3.40.50.720">
    <property type="entry name" value="NAD(P)-binding Rossmann-like Domain"/>
    <property type="match status" value="1"/>
</dbReference>
<feature type="domain" description="NAD-dependent epimerase/dehydratase" evidence="17">
    <location>
        <begin position="3"/>
        <end position="204"/>
    </location>
</feature>
<comment type="catalytic activity">
    <reaction evidence="1">
        <text>Release of N-terminal transit peptides from precursor proteins imported into the mitochondrion, typically with Arg in position P2.</text>
        <dbReference type="EC" id="3.4.24.64"/>
    </reaction>
</comment>
<keyword evidence="12" id="KW-0496">Mitochondrion</keyword>
<dbReference type="NCBIfam" id="NF043036">
    <property type="entry name" value="ErythonDh"/>
    <property type="match status" value="1"/>
</dbReference>
<keyword evidence="10" id="KW-0809">Transit peptide</keyword>
<dbReference type="InterPro" id="IPR007863">
    <property type="entry name" value="Peptidase_M16_C"/>
</dbReference>
<evidence type="ECO:0000256" key="7">
    <source>
        <dbReference type="ARBA" id="ARBA00022723"/>
    </source>
</evidence>
<dbReference type="AlphaFoldDB" id="A0A1L9P5X3"/>
<dbReference type="InterPro" id="IPR050361">
    <property type="entry name" value="MPP/UQCRC_Complex"/>
</dbReference>
<evidence type="ECO:0000256" key="1">
    <source>
        <dbReference type="ARBA" id="ARBA00001098"/>
    </source>
</evidence>
<dbReference type="Gene3D" id="3.30.830.10">
    <property type="entry name" value="Metalloenzyme, LuxS/M16 peptidase-like"/>
    <property type="match status" value="2"/>
</dbReference>
<comment type="function">
    <text evidence="14">Catalytic subunit of the essential mitochondrial processing protease (MPP), which cleaves the mitochondrial sequence off newly imported precursors proteins. Preferentially, cleaves after an arginine at position P2.</text>
</comment>
<evidence type="ECO:0000256" key="6">
    <source>
        <dbReference type="ARBA" id="ARBA00022670"/>
    </source>
</evidence>
<evidence type="ECO:0000256" key="13">
    <source>
        <dbReference type="ARBA" id="ARBA00031018"/>
    </source>
</evidence>
<comment type="similarity">
    <text evidence="4 15">Belongs to the peptidase M16 family.</text>
</comment>
<dbReference type="GO" id="GO:0006627">
    <property type="term" value="P:protein processing involved in protein targeting to mitochondrion"/>
    <property type="evidence" value="ECO:0007669"/>
    <property type="project" value="TreeGrafter"/>
</dbReference>
<sequence length="814" mass="89215">MSIIITGAGGYVGQELASALLASDPNLTVTLADVVAPDVPASATQHASRTKCVKADLTSPAVVDELFSSTNRYDTVYLLHGIMSSGAEANFELGVRVNLDATRYILDRLRAVQPGVKVVFTSSLAVYGLAPKGFVIDETNFPPVPESSYGTQKLVIEFLLNDYSRRGFLDGRAVRLPTVTVRAGKPTQAASSFASGIIREPFNGEKAVLPVNRDVEMWVCSPYTVVKNLMHAATVPKEAFGDSRSVNLPGIVVSVQEMLDALEEVGGKEKRALVEEKYDADIDRIVQTWSPHFNPARALKLGFSEDIPILENGRPASSSSIPPPSLSTPTFHPVTMASRRLAFNLNQALRSRAALKSIQPVKRGFASPVALPSTTQSTTLSNGFTIATEHSPWAQTSTVGVWIDAGSRAETDKTNGTAHFLEHLAFKGTNKRSQHQLELEIENMGAHLNAYTSRENTVYYAKSFNNDVPKAVDILADILQHSKLESSAIERERDVILREQEEVDKQLEEVVFDHLHATAYQRQPLGRTILGPKENIQTITRDNLTEYINTNYTADRMVLVGAGGIPHQDLVRLAEQHFGSLPSKPPTSAAAALSAEQKRQPEFIGSEVRIRDDTLPTAHIALAAEGVSWKDDDYFTALVAQAIVGNWDRAMGNSPYLGSKLSSFVERNNLANSFMSFSTSYSDTGLWGIYLVSENMTGLDDLIHFALREWSRLSFNVTAAEVERAKAQLKASILLSLDGTTAVAEDIGRQIITTGRRLSPEDIERTIGQITEKDVMDFANRKLWDQDIAMSAVGSIEGILDYNRIRADMSRNTY</sequence>
<dbReference type="InterPro" id="IPR001431">
    <property type="entry name" value="Pept_M16_Zn_BS"/>
</dbReference>
<comment type="cofactor">
    <cofactor evidence="2">
        <name>Zn(2+)</name>
        <dbReference type="ChEBI" id="CHEBI:29105"/>
    </cofactor>
</comment>
<dbReference type="STRING" id="1036611.A0A1L9P5X3"/>
<organism evidence="19 20">
    <name type="scientific">Aspergillus versicolor CBS 583.65</name>
    <dbReference type="NCBI Taxonomy" id="1036611"/>
    <lineage>
        <taxon>Eukaryota</taxon>
        <taxon>Fungi</taxon>
        <taxon>Dikarya</taxon>
        <taxon>Ascomycota</taxon>
        <taxon>Pezizomycotina</taxon>
        <taxon>Eurotiomycetes</taxon>
        <taxon>Eurotiomycetidae</taxon>
        <taxon>Eurotiales</taxon>
        <taxon>Aspergillaceae</taxon>
        <taxon>Aspergillus</taxon>
        <taxon>Aspergillus subgen. Nidulantes</taxon>
    </lineage>
</organism>
<evidence type="ECO:0000256" key="4">
    <source>
        <dbReference type="ARBA" id="ARBA00007261"/>
    </source>
</evidence>
<dbReference type="InterPro" id="IPR011765">
    <property type="entry name" value="Pept_M16_N"/>
</dbReference>
<dbReference type="InterPro" id="IPR011249">
    <property type="entry name" value="Metalloenz_LuxS/M16"/>
</dbReference>